<protein>
    <submittedName>
        <fullName evidence="1">Uncharacterized protein</fullName>
    </submittedName>
</protein>
<dbReference type="Proteomes" id="UP000037035">
    <property type="component" value="Unassembled WGS sequence"/>
</dbReference>
<keyword evidence="2" id="KW-1185">Reference proteome</keyword>
<dbReference type="VEuPathDB" id="FungiDB:VP01_1694g11"/>
<accession>A0A0L6VFQ3</accession>
<gene>
    <name evidence="1" type="ORF">VP01_1694g11</name>
</gene>
<organism evidence="1 2">
    <name type="scientific">Puccinia sorghi</name>
    <dbReference type="NCBI Taxonomy" id="27349"/>
    <lineage>
        <taxon>Eukaryota</taxon>
        <taxon>Fungi</taxon>
        <taxon>Dikarya</taxon>
        <taxon>Basidiomycota</taxon>
        <taxon>Pucciniomycotina</taxon>
        <taxon>Pucciniomycetes</taxon>
        <taxon>Pucciniales</taxon>
        <taxon>Pucciniaceae</taxon>
        <taxon>Puccinia</taxon>
    </lineage>
</organism>
<dbReference type="EMBL" id="LAVV01006497">
    <property type="protein sequence ID" value="KNZ59621.1"/>
    <property type="molecule type" value="Genomic_DNA"/>
</dbReference>
<comment type="caution">
    <text evidence="1">The sequence shown here is derived from an EMBL/GenBank/DDBJ whole genome shotgun (WGS) entry which is preliminary data.</text>
</comment>
<dbReference type="AlphaFoldDB" id="A0A0L6VFQ3"/>
<sequence length="58" mass="6386">MSHNFQVTYAKLILSYNGKLFNGINTGKGISQLDVSLPSDKEVQEAIIREVAANEPVH</sequence>
<proteinExistence type="predicted"/>
<reference evidence="1 2" key="1">
    <citation type="submission" date="2015-08" db="EMBL/GenBank/DDBJ databases">
        <title>Next Generation Sequencing and Analysis of the Genome of Puccinia sorghi L Schw, the Causal Agent of Maize Common Rust.</title>
        <authorList>
            <person name="Rochi L."/>
            <person name="Burguener G."/>
            <person name="Darino M."/>
            <person name="Turjanski A."/>
            <person name="Kreff E."/>
            <person name="Dieguez M.J."/>
            <person name="Sacco F."/>
        </authorList>
    </citation>
    <scope>NUCLEOTIDE SEQUENCE [LARGE SCALE GENOMIC DNA]</scope>
    <source>
        <strain evidence="1 2">RO10H11247</strain>
    </source>
</reference>
<name>A0A0L6VFQ3_9BASI</name>
<evidence type="ECO:0000313" key="1">
    <source>
        <dbReference type="EMBL" id="KNZ59621.1"/>
    </source>
</evidence>
<evidence type="ECO:0000313" key="2">
    <source>
        <dbReference type="Proteomes" id="UP000037035"/>
    </source>
</evidence>